<dbReference type="CDD" id="cd07043">
    <property type="entry name" value="STAS_anti-anti-sigma_factors"/>
    <property type="match status" value="1"/>
</dbReference>
<dbReference type="InterPro" id="IPR002645">
    <property type="entry name" value="STAS_dom"/>
</dbReference>
<dbReference type="Pfam" id="PF01740">
    <property type="entry name" value="STAS"/>
    <property type="match status" value="1"/>
</dbReference>
<dbReference type="EMBL" id="BMXG01000017">
    <property type="protein sequence ID" value="GHC07194.1"/>
    <property type="molecule type" value="Genomic_DNA"/>
</dbReference>
<evidence type="ECO:0000259" key="3">
    <source>
        <dbReference type="PROSITE" id="PS50801"/>
    </source>
</evidence>
<sequence>MEINQEKQETINIVSLKGRLDAGTSGQLEESLNALVEAGEPKVLVDCRELDYISSAGLRVLLAAAKQFKKLSGSIALSTLNPNVKQVFEISGFTSIFPIYGTREEAVEALS</sequence>
<keyword evidence="5" id="KW-1185">Reference proteome</keyword>
<dbReference type="Proteomes" id="UP000642829">
    <property type="component" value="Unassembled WGS sequence"/>
</dbReference>
<proteinExistence type="inferred from homology"/>
<gene>
    <name evidence="4" type="ORF">GCM10007047_25280</name>
</gene>
<evidence type="ECO:0000313" key="4">
    <source>
        <dbReference type="EMBL" id="GHC07194.1"/>
    </source>
</evidence>
<dbReference type="Gene3D" id="3.30.750.24">
    <property type="entry name" value="STAS domain"/>
    <property type="match status" value="1"/>
</dbReference>
<reference evidence="4" key="1">
    <citation type="journal article" date="2014" name="Int. J. Syst. Evol. Microbiol.">
        <title>Complete genome sequence of Corynebacterium casei LMG S-19264T (=DSM 44701T), isolated from a smear-ripened cheese.</title>
        <authorList>
            <consortium name="US DOE Joint Genome Institute (JGI-PGF)"/>
            <person name="Walter F."/>
            <person name="Albersmeier A."/>
            <person name="Kalinowski J."/>
            <person name="Ruckert C."/>
        </authorList>
    </citation>
    <scope>NUCLEOTIDE SEQUENCE</scope>
    <source>
        <strain evidence="4">KCTC 12870</strain>
    </source>
</reference>
<dbReference type="PANTHER" id="PTHR33495:SF14">
    <property type="entry name" value="ANTI-SIGMA FACTOR ANTAGONIST"/>
    <property type="match status" value="1"/>
</dbReference>
<protein>
    <recommendedName>
        <fullName evidence="2">Anti-sigma factor antagonist</fullName>
    </recommendedName>
</protein>
<dbReference type="PROSITE" id="PS50801">
    <property type="entry name" value="STAS"/>
    <property type="match status" value="1"/>
</dbReference>
<dbReference type="GO" id="GO:0043856">
    <property type="term" value="F:anti-sigma factor antagonist activity"/>
    <property type="evidence" value="ECO:0007669"/>
    <property type="project" value="InterPro"/>
</dbReference>
<reference evidence="4" key="2">
    <citation type="submission" date="2020-09" db="EMBL/GenBank/DDBJ databases">
        <authorList>
            <person name="Sun Q."/>
            <person name="Kim S."/>
        </authorList>
    </citation>
    <scope>NUCLEOTIDE SEQUENCE</scope>
    <source>
        <strain evidence="4">KCTC 12870</strain>
    </source>
</reference>
<evidence type="ECO:0000256" key="2">
    <source>
        <dbReference type="RuleBase" id="RU003749"/>
    </source>
</evidence>
<comment type="caution">
    <text evidence="4">The sequence shown here is derived from an EMBL/GenBank/DDBJ whole genome shotgun (WGS) entry which is preliminary data.</text>
</comment>
<dbReference type="RefSeq" id="WP_189515748.1">
    <property type="nucleotide sequence ID" value="NZ_BMXG01000017.1"/>
</dbReference>
<dbReference type="AlphaFoldDB" id="A0A8J3GE64"/>
<evidence type="ECO:0000313" key="5">
    <source>
        <dbReference type="Proteomes" id="UP000642829"/>
    </source>
</evidence>
<feature type="domain" description="STAS" evidence="3">
    <location>
        <begin position="1"/>
        <end position="110"/>
    </location>
</feature>
<dbReference type="PANTHER" id="PTHR33495">
    <property type="entry name" value="ANTI-SIGMA FACTOR ANTAGONIST TM_1081-RELATED-RELATED"/>
    <property type="match status" value="1"/>
</dbReference>
<accession>A0A8J3GE64</accession>
<evidence type="ECO:0000256" key="1">
    <source>
        <dbReference type="ARBA" id="ARBA00009013"/>
    </source>
</evidence>
<dbReference type="InterPro" id="IPR003658">
    <property type="entry name" value="Anti-sigma_ant"/>
</dbReference>
<organism evidence="4 5">
    <name type="scientific">Cerasicoccus arenae</name>
    <dbReference type="NCBI Taxonomy" id="424488"/>
    <lineage>
        <taxon>Bacteria</taxon>
        <taxon>Pseudomonadati</taxon>
        <taxon>Verrucomicrobiota</taxon>
        <taxon>Opitutia</taxon>
        <taxon>Puniceicoccales</taxon>
        <taxon>Cerasicoccaceae</taxon>
        <taxon>Cerasicoccus</taxon>
    </lineage>
</organism>
<dbReference type="InterPro" id="IPR036513">
    <property type="entry name" value="STAS_dom_sf"/>
</dbReference>
<comment type="similarity">
    <text evidence="1 2">Belongs to the anti-sigma-factor antagonist family.</text>
</comment>
<dbReference type="NCBIfam" id="TIGR00377">
    <property type="entry name" value="ant_ant_sig"/>
    <property type="match status" value="1"/>
</dbReference>
<dbReference type="SUPFAM" id="SSF52091">
    <property type="entry name" value="SpoIIaa-like"/>
    <property type="match status" value="1"/>
</dbReference>
<name>A0A8J3GE64_9BACT</name>